<gene>
    <name evidence="2" type="ORF">SAMN04489730_0122</name>
</gene>
<dbReference type="STRING" id="546364.SAMN04489730_0122"/>
<dbReference type="Proteomes" id="UP000182740">
    <property type="component" value="Unassembled WGS sequence"/>
</dbReference>
<dbReference type="AlphaFoldDB" id="A0A1K1LPV5"/>
<evidence type="ECO:0000313" key="2">
    <source>
        <dbReference type="EMBL" id="SFW12914.1"/>
    </source>
</evidence>
<evidence type="ECO:0000313" key="3">
    <source>
        <dbReference type="Proteomes" id="UP000182740"/>
    </source>
</evidence>
<sequence>MPVDELVAAIRAAAAAVRKVRATMEQAQQLTTECRDTLRNATVGAGAPEPAEAMNHLGQALDGPESFAQRLAGLEQAASRLDGYAAHLEGAPSEPGQPPPTGSTAQPQARPPTSTPFTNSHGDSYPREAADLAARLPARVTPGASERTHAVARSGGTIFPTVTSGADSLTDATERLLREHGCTEKQAEYLKYHAEIKVAELVLRRDDLTDVEVAINYTPCGVERQQEFAATCDKLLNRIFPRHGARSLTVYGTYQDNRPYKTRYGRPQP</sequence>
<dbReference type="Pfam" id="PF14428">
    <property type="entry name" value="DddA-like"/>
    <property type="match status" value="1"/>
</dbReference>
<dbReference type="OrthoDB" id="3370651at2"/>
<dbReference type="InterPro" id="IPR032724">
    <property type="entry name" value="SCP1.201-like"/>
</dbReference>
<reference evidence="3" key="1">
    <citation type="submission" date="2016-11" db="EMBL/GenBank/DDBJ databases">
        <authorList>
            <person name="Varghese N."/>
            <person name="Submissions S."/>
        </authorList>
    </citation>
    <scope>NUCLEOTIDE SEQUENCE [LARGE SCALE GENOMIC DNA]</scope>
    <source>
        <strain evidence="3">DSM 44671</strain>
    </source>
</reference>
<keyword evidence="3" id="KW-1185">Reference proteome</keyword>
<name>A0A1K1LPV5_9PSEU</name>
<dbReference type="EMBL" id="FPJG01000002">
    <property type="protein sequence ID" value="SFW12914.1"/>
    <property type="molecule type" value="Genomic_DNA"/>
</dbReference>
<feature type="region of interest" description="Disordered" evidence="1">
    <location>
        <begin position="88"/>
        <end position="125"/>
    </location>
</feature>
<evidence type="ECO:0000256" key="1">
    <source>
        <dbReference type="SAM" id="MobiDB-lite"/>
    </source>
</evidence>
<proteinExistence type="predicted"/>
<organism evidence="2 3">
    <name type="scientific">Amycolatopsis australiensis</name>
    <dbReference type="NCBI Taxonomy" id="546364"/>
    <lineage>
        <taxon>Bacteria</taxon>
        <taxon>Bacillati</taxon>
        <taxon>Actinomycetota</taxon>
        <taxon>Actinomycetes</taxon>
        <taxon>Pseudonocardiales</taxon>
        <taxon>Pseudonocardiaceae</taxon>
        <taxon>Amycolatopsis</taxon>
    </lineage>
</organism>
<accession>A0A1K1LPV5</accession>
<protein>
    <submittedName>
        <fullName evidence="2">SCP1.201-like deaminase</fullName>
    </submittedName>
</protein>